<gene>
    <name evidence="2" type="ORF">CKAH01_09813</name>
</gene>
<dbReference type="EMBL" id="VYYT01000721">
    <property type="protein sequence ID" value="KAK2730035.1"/>
    <property type="molecule type" value="Genomic_DNA"/>
</dbReference>
<protein>
    <submittedName>
        <fullName evidence="2">Uncharacterized protein</fullName>
    </submittedName>
</protein>
<feature type="compositionally biased region" description="Polar residues" evidence="1">
    <location>
        <begin position="1"/>
        <end position="42"/>
    </location>
</feature>
<reference evidence="2" key="1">
    <citation type="submission" date="2023-02" db="EMBL/GenBank/DDBJ databases">
        <title>Colletotrichum kahawae CIFC_Que2 genome sequencing and assembly.</title>
        <authorList>
            <person name="Baroncelli R."/>
        </authorList>
    </citation>
    <scope>NUCLEOTIDE SEQUENCE</scope>
    <source>
        <strain evidence="2">CIFC_Que2</strain>
    </source>
</reference>
<evidence type="ECO:0000313" key="3">
    <source>
        <dbReference type="Proteomes" id="UP001281614"/>
    </source>
</evidence>
<sequence>MTSEMSQLTPQRQSRPGPNCFSKTQQQAARKSFNSSSPTSTPRRVLADSIGRLGTATPAKPKPPPQDKRESDVEAHQ</sequence>
<feature type="compositionally biased region" description="Basic and acidic residues" evidence="1">
    <location>
        <begin position="65"/>
        <end position="77"/>
    </location>
</feature>
<feature type="region of interest" description="Disordered" evidence="1">
    <location>
        <begin position="1"/>
        <end position="77"/>
    </location>
</feature>
<dbReference type="AlphaFoldDB" id="A0AAE0CY62"/>
<accession>A0AAE0CY62</accession>
<dbReference type="Proteomes" id="UP001281614">
    <property type="component" value="Unassembled WGS sequence"/>
</dbReference>
<comment type="caution">
    <text evidence="2">The sequence shown here is derived from an EMBL/GenBank/DDBJ whole genome shotgun (WGS) entry which is preliminary data.</text>
</comment>
<evidence type="ECO:0000313" key="2">
    <source>
        <dbReference type="EMBL" id="KAK2730035.1"/>
    </source>
</evidence>
<evidence type="ECO:0000256" key="1">
    <source>
        <dbReference type="SAM" id="MobiDB-lite"/>
    </source>
</evidence>
<keyword evidence="3" id="KW-1185">Reference proteome</keyword>
<name>A0AAE0CY62_COLKA</name>
<proteinExistence type="predicted"/>
<organism evidence="2 3">
    <name type="scientific">Colletotrichum kahawae</name>
    <name type="common">Coffee berry disease fungus</name>
    <dbReference type="NCBI Taxonomy" id="34407"/>
    <lineage>
        <taxon>Eukaryota</taxon>
        <taxon>Fungi</taxon>
        <taxon>Dikarya</taxon>
        <taxon>Ascomycota</taxon>
        <taxon>Pezizomycotina</taxon>
        <taxon>Sordariomycetes</taxon>
        <taxon>Hypocreomycetidae</taxon>
        <taxon>Glomerellales</taxon>
        <taxon>Glomerellaceae</taxon>
        <taxon>Colletotrichum</taxon>
        <taxon>Colletotrichum gloeosporioides species complex</taxon>
    </lineage>
</organism>